<accession>A0A1A8YHT5</accession>
<organism evidence="1 2">
    <name type="scientific">Plasmodium ovale wallikeri</name>
    <dbReference type="NCBI Taxonomy" id="864142"/>
    <lineage>
        <taxon>Eukaryota</taxon>
        <taxon>Sar</taxon>
        <taxon>Alveolata</taxon>
        <taxon>Apicomplexa</taxon>
        <taxon>Aconoidasida</taxon>
        <taxon>Haemosporida</taxon>
        <taxon>Plasmodiidae</taxon>
        <taxon>Plasmodium</taxon>
        <taxon>Plasmodium (Plasmodium)</taxon>
    </lineage>
</organism>
<dbReference type="AlphaFoldDB" id="A0A1A8YHT5"/>
<gene>
    <name evidence="1" type="ORF">POVWA2_002350</name>
</gene>
<protein>
    <submittedName>
        <fullName evidence="1">Uncharacterized protein</fullName>
    </submittedName>
</protein>
<evidence type="ECO:0000313" key="2">
    <source>
        <dbReference type="Proteomes" id="UP000078550"/>
    </source>
</evidence>
<sequence>MKARCNVLGDSSSGNRLNGVKTIRFLPCVRERACAVIAQVRRTRHSTYATHARPIVCVHAHAHAHTHAGKKVLANERIGRTGEEYLRKFLYSEK</sequence>
<dbReference type="EMBL" id="FLRE01000012">
    <property type="protein sequence ID" value="SBT31110.1"/>
    <property type="molecule type" value="Genomic_DNA"/>
</dbReference>
<reference evidence="2" key="1">
    <citation type="submission" date="2016-05" db="EMBL/GenBank/DDBJ databases">
        <authorList>
            <person name="Naeem Raeece"/>
        </authorList>
    </citation>
    <scope>NUCLEOTIDE SEQUENCE [LARGE SCALE GENOMIC DNA]</scope>
</reference>
<evidence type="ECO:0000313" key="1">
    <source>
        <dbReference type="EMBL" id="SBT31110.1"/>
    </source>
</evidence>
<proteinExistence type="predicted"/>
<name>A0A1A8YHT5_PLAOA</name>
<dbReference type="Proteomes" id="UP000078550">
    <property type="component" value="Unassembled WGS sequence"/>
</dbReference>